<organism evidence="2 3">
    <name type="scientific">Myroides phaeus</name>
    <dbReference type="NCBI Taxonomy" id="702745"/>
    <lineage>
        <taxon>Bacteria</taxon>
        <taxon>Pseudomonadati</taxon>
        <taxon>Bacteroidota</taxon>
        <taxon>Flavobacteriia</taxon>
        <taxon>Flavobacteriales</taxon>
        <taxon>Flavobacteriaceae</taxon>
        <taxon>Myroides</taxon>
    </lineage>
</organism>
<evidence type="ECO:0000256" key="1">
    <source>
        <dbReference type="SAM" id="SignalP"/>
    </source>
</evidence>
<proteinExistence type="predicted"/>
<evidence type="ECO:0000313" key="3">
    <source>
        <dbReference type="Proteomes" id="UP000243588"/>
    </source>
</evidence>
<accession>A0A1G8GQS5</accession>
<keyword evidence="1" id="KW-0732">Signal</keyword>
<dbReference type="Proteomes" id="UP000243588">
    <property type="component" value="Unassembled WGS sequence"/>
</dbReference>
<dbReference type="Gene3D" id="2.40.160.10">
    <property type="entry name" value="Porin"/>
    <property type="match status" value="1"/>
</dbReference>
<dbReference type="InterPro" id="IPR023614">
    <property type="entry name" value="Porin_dom_sf"/>
</dbReference>
<dbReference type="AlphaFoldDB" id="A0A1G8GQS5"/>
<gene>
    <name evidence="2" type="ORF">SAMN05421818_1317</name>
</gene>
<feature type="chain" id="PRO_5017309817" evidence="1">
    <location>
        <begin position="19"/>
        <end position="411"/>
    </location>
</feature>
<dbReference type="EMBL" id="FNDQ01000031">
    <property type="protein sequence ID" value="SDH96650.1"/>
    <property type="molecule type" value="Genomic_DNA"/>
</dbReference>
<evidence type="ECO:0000313" key="2">
    <source>
        <dbReference type="EMBL" id="SDH96650.1"/>
    </source>
</evidence>
<dbReference type="STRING" id="702745.SAMN05421818_1317"/>
<feature type="signal peptide" evidence="1">
    <location>
        <begin position="1"/>
        <end position="18"/>
    </location>
</feature>
<name>A0A1G8GQS5_9FLAO</name>
<keyword evidence="3" id="KW-1185">Reference proteome</keyword>
<dbReference type="InterPro" id="IPR010870">
    <property type="entry name" value="Porin_O/P"/>
</dbReference>
<dbReference type="Pfam" id="PF07396">
    <property type="entry name" value="Porin_O_P"/>
    <property type="match status" value="1"/>
</dbReference>
<sequence length="411" mass="46786">MKKLLLALLLGFPLLVSAQDKTTEQEARPNDIKLEQLPYYSYGKGIGMTSPDSIFKLNLRFRMQNRITAYSNQDEKATFAGEIRRLRLRFDGYVGNPKFLYVVQLSFAPGDVGKSENGDPPKIIRDAAMTYRPNEHWNFIFGQTKLPGNRQRTNSSGALQLTDRSINNAKFNLDRDFGVQAYYLNEKKDDFGYIIKTAISTGHGRNWTGKESDSYALTGRVELFPFGKFAKGGAFFEGDLAREVKPKLMLAGTFSHNNNAQASQGQLGNKLLQNKSFNSVFADGIFKYNGWAGMVSYMSRSLDDAISYEVPGDLSKDYAYVFAGHGLDYQLSYLFPSNYELIGRVSTQTMKKQLYEQLNLPNTTQFTLGATKYLWEHAFKIQAELTYERLNIINNPVKNNWYFRMQFEMGI</sequence>
<dbReference type="RefSeq" id="WP_090410355.1">
    <property type="nucleotide sequence ID" value="NZ_FNDQ01000031.1"/>
</dbReference>
<protein>
    <submittedName>
        <fullName evidence="2">Phosphate-selective porin O and P</fullName>
    </submittedName>
</protein>
<dbReference type="SUPFAM" id="SSF56935">
    <property type="entry name" value="Porins"/>
    <property type="match status" value="1"/>
</dbReference>
<reference evidence="3" key="1">
    <citation type="submission" date="2016-10" db="EMBL/GenBank/DDBJ databases">
        <authorList>
            <person name="Varghese N."/>
            <person name="Submissions S."/>
        </authorList>
    </citation>
    <scope>NUCLEOTIDE SEQUENCE [LARGE SCALE GENOMIC DNA]</scope>
    <source>
        <strain evidence="3">DSM 23313</strain>
    </source>
</reference>